<feature type="repeat" description="ANK" evidence="3">
    <location>
        <begin position="492"/>
        <end position="524"/>
    </location>
</feature>
<dbReference type="InterPro" id="IPR000535">
    <property type="entry name" value="MSP_dom"/>
</dbReference>
<keyword evidence="1" id="KW-0677">Repeat</keyword>
<dbReference type="InterPro" id="IPR013783">
    <property type="entry name" value="Ig-like_fold"/>
</dbReference>
<dbReference type="PROSITE" id="PS50088">
    <property type="entry name" value="ANK_REPEAT"/>
    <property type="match status" value="7"/>
</dbReference>
<sequence>MNAVKKKSALLLSSTAPVGGFGESPAVDTLIELLNPLSAFINGKPKGSLNLWQEETKKHHPMDRLIGLEPSNRVTVRIEPAKRCYGCLTLRNVMHTMPVAYRLLPLNRPRFNVRPETGIIAPLATLTVEITYLPPPPPAPLLPESVPESDESFFLDSVVAAGASVKDGASFSSLDAVPADWFTAKKKQVFSDSGIRLYFVGSAVLSRLVADGDMVKVREVLEFSDREWHSADSVDARGQTLLHLAISRGRADLVQLILEFDANVNATNLAGRSALEAAAAVGEVLIAELLLARGASTRRSQGSNWGPLHHSAAAGHLELLQLLLLHGAAPDLPAADGLTALHLAAEERRRECVATLLSAGARAEARGGAAGYTALHVAASTGDEATARLLVEKGCAGLREARDSAGMTAYDVAAKEGHRGLFVLLRLGETLAAAARKGEVRTSARAIEKGASPDWRDGNGWTPLMRAGFKGKLETMRFLLEKGAAVDMKEEEGYTALHCAAEAGQVDAVDMLVKMGAEIEARTSKGRTAMDIASSLGYAGIVRILLQCGTSKVAAAPVAATRVVETMAMAAAKEKVEKGSILRDGEEKKKEARMVEREGSDVLFRTGFVDCPTAKAVASY</sequence>
<evidence type="ECO:0000256" key="2">
    <source>
        <dbReference type="ARBA" id="ARBA00023043"/>
    </source>
</evidence>
<protein>
    <recommendedName>
        <fullName evidence="4">MSP domain-containing protein</fullName>
    </recommendedName>
</protein>
<dbReference type="EMBL" id="JADCNL010000005">
    <property type="protein sequence ID" value="KAG0481290.1"/>
    <property type="molecule type" value="Genomic_DNA"/>
</dbReference>
<dbReference type="Pfam" id="PF12796">
    <property type="entry name" value="Ank_2"/>
    <property type="match status" value="4"/>
</dbReference>
<dbReference type="Gene3D" id="1.25.40.20">
    <property type="entry name" value="Ankyrin repeat-containing domain"/>
    <property type="match status" value="3"/>
</dbReference>
<dbReference type="InterPro" id="IPR002110">
    <property type="entry name" value="Ankyrin_rpt"/>
</dbReference>
<accession>A0A835R4C0</accession>
<dbReference type="InterPro" id="IPR036770">
    <property type="entry name" value="Ankyrin_rpt-contain_sf"/>
</dbReference>
<dbReference type="PANTHER" id="PTHR24173:SF74">
    <property type="entry name" value="ANKYRIN REPEAT DOMAIN-CONTAINING PROTEIN 16"/>
    <property type="match status" value="1"/>
</dbReference>
<feature type="repeat" description="ANK" evidence="3">
    <location>
        <begin position="303"/>
        <end position="335"/>
    </location>
</feature>
<dbReference type="OrthoDB" id="2130629at2759"/>
<evidence type="ECO:0000259" key="4">
    <source>
        <dbReference type="PROSITE" id="PS50202"/>
    </source>
</evidence>
<proteinExistence type="predicted"/>
<dbReference type="SUPFAM" id="SSF48403">
    <property type="entry name" value="Ankyrin repeat"/>
    <property type="match status" value="1"/>
</dbReference>
<dbReference type="PROSITE" id="PS50297">
    <property type="entry name" value="ANK_REP_REGION"/>
    <property type="match status" value="7"/>
</dbReference>
<feature type="repeat" description="ANK" evidence="3">
    <location>
        <begin position="370"/>
        <end position="394"/>
    </location>
</feature>
<keyword evidence="2 3" id="KW-0040">ANK repeat</keyword>
<evidence type="ECO:0000256" key="1">
    <source>
        <dbReference type="ARBA" id="ARBA00022737"/>
    </source>
</evidence>
<dbReference type="Proteomes" id="UP000636800">
    <property type="component" value="Chromosome 5"/>
</dbReference>
<dbReference type="Gene3D" id="2.60.40.10">
    <property type="entry name" value="Immunoglobulins"/>
    <property type="match status" value="1"/>
</dbReference>
<comment type="caution">
    <text evidence="5">The sequence shown here is derived from an EMBL/GenBank/DDBJ whole genome shotgun (WGS) entry which is preliminary data.</text>
</comment>
<evidence type="ECO:0000313" key="6">
    <source>
        <dbReference type="Proteomes" id="UP000636800"/>
    </source>
</evidence>
<dbReference type="PROSITE" id="PS50202">
    <property type="entry name" value="MSP"/>
    <property type="match status" value="1"/>
</dbReference>
<dbReference type="InterPro" id="IPR008962">
    <property type="entry name" value="PapD-like_sf"/>
</dbReference>
<feature type="domain" description="MSP" evidence="4">
    <location>
        <begin position="65"/>
        <end position="200"/>
    </location>
</feature>
<evidence type="ECO:0000256" key="3">
    <source>
        <dbReference type="PROSITE-ProRule" id="PRU00023"/>
    </source>
</evidence>
<name>A0A835R4C0_VANPL</name>
<feature type="repeat" description="ANK" evidence="3">
    <location>
        <begin position="336"/>
        <end position="368"/>
    </location>
</feature>
<feature type="repeat" description="ANK" evidence="3">
    <location>
        <begin position="270"/>
        <end position="302"/>
    </location>
</feature>
<gene>
    <name evidence="5" type="ORF">HPP92_012148</name>
</gene>
<reference evidence="5 6" key="1">
    <citation type="journal article" date="2020" name="Nat. Food">
        <title>A phased Vanilla planifolia genome enables genetic improvement of flavour and production.</title>
        <authorList>
            <person name="Hasing T."/>
            <person name="Tang H."/>
            <person name="Brym M."/>
            <person name="Khazi F."/>
            <person name="Huang T."/>
            <person name="Chambers A.H."/>
        </authorList>
    </citation>
    <scope>NUCLEOTIDE SEQUENCE [LARGE SCALE GENOMIC DNA]</scope>
    <source>
        <tissue evidence="5">Leaf</tissue>
    </source>
</reference>
<evidence type="ECO:0000313" key="5">
    <source>
        <dbReference type="EMBL" id="KAG0481290.1"/>
    </source>
</evidence>
<dbReference type="SMART" id="SM00248">
    <property type="entry name" value="ANK"/>
    <property type="match status" value="8"/>
</dbReference>
<dbReference type="SUPFAM" id="SSF49354">
    <property type="entry name" value="PapD-like"/>
    <property type="match status" value="1"/>
</dbReference>
<feature type="repeat" description="ANK" evidence="3">
    <location>
        <begin position="459"/>
        <end position="491"/>
    </location>
</feature>
<keyword evidence="6" id="KW-1185">Reference proteome</keyword>
<dbReference type="PANTHER" id="PTHR24173">
    <property type="entry name" value="ANKYRIN REPEAT CONTAINING"/>
    <property type="match status" value="1"/>
</dbReference>
<organism evidence="5 6">
    <name type="scientific">Vanilla planifolia</name>
    <name type="common">Vanilla</name>
    <dbReference type="NCBI Taxonomy" id="51239"/>
    <lineage>
        <taxon>Eukaryota</taxon>
        <taxon>Viridiplantae</taxon>
        <taxon>Streptophyta</taxon>
        <taxon>Embryophyta</taxon>
        <taxon>Tracheophyta</taxon>
        <taxon>Spermatophyta</taxon>
        <taxon>Magnoliopsida</taxon>
        <taxon>Liliopsida</taxon>
        <taxon>Asparagales</taxon>
        <taxon>Orchidaceae</taxon>
        <taxon>Vanilloideae</taxon>
        <taxon>Vanilleae</taxon>
        <taxon>Vanilla</taxon>
    </lineage>
</organism>
<feature type="repeat" description="ANK" evidence="3">
    <location>
        <begin position="237"/>
        <end position="269"/>
    </location>
</feature>
<dbReference type="AlphaFoldDB" id="A0A835R4C0"/>